<dbReference type="PANTHER" id="PTHR11061:SF30">
    <property type="entry name" value="TRNA (URACIL(54)-C(5))-METHYLTRANSFERASE"/>
    <property type="match status" value="1"/>
</dbReference>
<organism evidence="6 7">
    <name type="scientific">Weissella bombi</name>
    <dbReference type="NCBI Taxonomy" id="1505725"/>
    <lineage>
        <taxon>Bacteria</taxon>
        <taxon>Bacillati</taxon>
        <taxon>Bacillota</taxon>
        <taxon>Bacilli</taxon>
        <taxon>Lactobacillales</taxon>
        <taxon>Lactobacillaceae</taxon>
        <taxon>Weissella</taxon>
    </lineage>
</organism>
<dbReference type="PROSITE" id="PS01231">
    <property type="entry name" value="TRMA_2"/>
    <property type="match status" value="1"/>
</dbReference>
<protein>
    <submittedName>
        <fullName evidence="6">23S rRNA (Uracil1939-C5)-methyltransferase</fullName>
    </submittedName>
</protein>
<dbReference type="InterPro" id="IPR029063">
    <property type="entry name" value="SAM-dependent_MTases_sf"/>
</dbReference>
<keyword evidence="7" id="KW-1185">Reference proteome</keyword>
<dbReference type="RefSeq" id="WP_092463227.1">
    <property type="nucleotide sequence ID" value="NZ_BJEE01000003.1"/>
</dbReference>
<keyword evidence="1 4" id="KW-0489">Methyltransferase</keyword>
<dbReference type="InterPro" id="IPR030391">
    <property type="entry name" value="MeTrfase_TrmA_CS"/>
</dbReference>
<dbReference type="GO" id="GO:0070475">
    <property type="term" value="P:rRNA base methylation"/>
    <property type="evidence" value="ECO:0007669"/>
    <property type="project" value="TreeGrafter"/>
</dbReference>
<dbReference type="Pfam" id="PF05958">
    <property type="entry name" value="tRNA_U5-meth_tr"/>
    <property type="match status" value="1"/>
</dbReference>
<dbReference type="AlphaFoldDB" id="A0A1C4BDU7"/>
<feature type="binding site" evidence="4">
    <location>
        <position position="288"/>
    </location>
    <ligand>
        <name>S-adenosyl-L-methionine</name>
        <dbReference type="ChEBI" id="CHEBI:59789"/>
    </ligand>
</feature>
<proteinExistence type="inferred from homology"/>
<dbReference type="GO" id="GO:0070041">
    <property type="term" value="F:rRNA (uridine-C5-)-methyltransferase activity"/>
    <property type="evidence" value="ECO:0007669"/>
    <property type="project" value="TreeGrafter"/>
</dbReference>
<dbReference type="STRING" id="1505725.GA0061074_11047"/>
<dbReference type="SUPFAM" id="SSF50249">
    <property type="entry name" value="Nucleic acid-binding proteins"/>
    <property type="match status" value="1"/>
</dbReference>
<evidence type="ECO:0000256" key="5">
    <source>
        <dbReference type="PROSITE-ProRule" id="PRU10015"/>
    </source>
</evidence>
<feature type="binding site" evidence="4">
    <location>
        <position position="317"/>
    </location>
    <ligand>
        <name>S-adenosyl-L-methionine</name>
        <dbReference type="ChEBI" id="CHEBI:59789"/>
    </ligand>
</feature>
<sequence length="458" mass="51169">MSHTIMPVRLGQILTGKVVEVLYNGFGVVMLNDYPIRMANAFPDETVKFEITQVNRKFARGEVVEVVDPSPDRVELGKDYLLDVGIAPYVNLRYEAQLKLKQKQVEKFYAAAGIEANIAPTIGMENPIQYRNKTVVPIKNDGEKLVTGFIKRRTPGEILPLSDYYVNDPVIDQTIATVRDILNQHQVSVFSDETQQGEMRYIMVRRGYYSHELMVVLVSQTTAIKDEDEIAEEIAAVVPGIHSVVLNHNPRSLHVLMSGNNRTLWGEDVIHDTLLGIEFEIGPNSFYQVNPQTTEVLYALAAKKAELKPTDTVIDAYSGIGTIGLTVASQVKQVLGVEVIERAVIDAQKNVANNHVKNATFITADAPAQMRKWQQEGVQADVIFVDPPRRGLTDELLDAVTEIKPKRFVYVSCNPATMARDAKYLIEKGFHIKGDVQPLDQFPQTAHVEVVTVFEPNN</sequence>
<evidence type="ECO:0000256" key="2">
    <source>
        <dbReference type="ARBA" id="ARBA00022679"/>
    </source>
</evidence>
<evidence type="ECO:0000256" key="4">
    <source>
        <dbReference type="PROSITE-ProRule" id="PRU01024"/>
    </source>
</evidence>
<dbReference type="PANTHER" id="PTHR11061">
    <property type="entry name" value="RNA M5U METHYLTRANSFERASE"/>
    <property type="match status" value="1"/>
</dbReference>
<gene>
    <name evidence="6" type="ORF">GA0061074_11047</name>
</gene>
<feature type="binding site" evidence="4">
    <location>
        <position position="386"/>
    </location>
    <ligand>
        <name>S-adenosyl-L-methionine</name>
        <dbReference type="ChEBI" id="CHEBI:59789"/>
    </ligand>
</feature>
<dbReference type="NCBIfam" id="TIGR00479">
    <property type="entry name" value="rumA"/>
    <property type="match status" value="1"/>
</dbReference>
<dbReference type="Proteomes" id="UP000199268">
    <property type="component" value="Unassembled WGS sequence"/>
</dbReference>
<dbReference type="Gene3D" id="3.40.50.150">
    <property type="entry name" value="Vaccinia Virus protein VP39"/>
    <property type="match status" value="1"/>
</dbReference>
<evidence type="ECO:0000256" key="1">
    <source>
        <dbReference type="ARBA" id="ARBA00022603"/>
    </source>
</evidence>
<keyword evidence="3 4" id="KW-0949">S-adenosyl-L-methionine</keyword>
<dbReference type="FunFam" id="3.40.50.150:FF:000009">
    <property type="entry name" value="23S rRNA (Uracil(1939)-C(5))-methyltransferase RlmD"/>
    <property type="match status" value="1"/>
</dbReference>
<evidence type="ECO:0000256" key="3">
    <source>
        <dbReference type="ARBA" id="ARBA00022691"/>
    </source>
</evidence>
<feature type="binding site" evidence="4">
    <location>
        <position position="338"/>
    </location>
    <ligand>
        <name>S-adenosyl-L-methionine</name>
        <dbReference type="ChEBI" id="CHEBI:59789"/>
    </ligand>
</feature>
<name>A0A1C4BDU7_9LACO</name>
<accession>A0A1C4BDU7</accession>
<dbReference type="EMBL" id="FMAO01000010">
    <property type="protein sequence ID" value="SCC05121.1"/>
    <property type="molecule type" value="Genomic_DNA"/>
</dbReference>
<dbReference type="Gene3D" id="2.40.50.140">
    <property type="entry name" value="Nucleic acid-binding proteins"/>
    <property type="match status" value="1"/>
</dbReference>
<dbReference type="FunFam" id="2.40.50.1070:FF:000003">
    <property type="entry name" value="23S rRNA (Uracil-5-)-methyltransferase RumA"/>
    <property type="match status" value="1"/>
</dbReference>
<dbReference type="OrthoDB" id="9804590at2"/>
<keyword evidence="2 4" id="KW-0808">Transferase</keyword>
<dbReference type="Gene3D" id="2.40.50.1070">
    <property type="match status" value="1"/>
</dbReference>
<dbReference type="PROSITE" id="PS01230">
    <property type="entry name" value="TRMA_1"/>
    <property type="match status" value="1"/>
</dbReference>
<comment type="similarity">
    <text evidence="4">Belongs to the class I-like SAM-binding methyltransferase superfamily. RNA M5U methyltransferase family.</text>
</comment>
<dbReference type="SUPFAM" id="SSF53335">
    <property type="entry name" value="S-adenosyl-L-methionine-dependent methyltransferases"/>
    <property type="match status" value="1"/>
</dbReference>
<dbReference type="CDD" id="cd02440">
    <property type="entry name" value="AdoMet_MTases"/>
    <property type="match status" value="1"/>
</dbReference>
<feature type="active site" evidence="5">
    <location>
        <position position="413"/>
    </location>
</feature>
<reference evidence="7" key="1">
    <citation type="submission" date="2016-08" db="EMBL/GenBank/DDBJ databases">
        <authorList>
            <person name="Varghese N."/>
            <person name="Submissions Spin"/>
        </authorList>
    </citation>
    <scope>NUCLEOTIDE SEQUENCE [LARGE SCALE GENOMIC DNA]</scope>
    <source>
        <strain evidence="7">R-53094</strain>
    </source>
</reference>
<dbReference type="InterPro" id="IPR030390">
    <property type="entry name" value="MeTrfase_TrmA_AS"/>
</dbReference>
<evidence type="ECO:0000313" key="7">
    <source>
        <dbReference type="Proteomes" id="UP000199268"/>
    </source>
</evidence>
<dbReference type="InterPro" id="IPR012340">
    <property type="entry name" value="NA-bd_OB-fold"/>
</dbReference>
<dbReference type="InterPro" id="IPR010280">
    <property type="entry name" value="U5_MeTrfase_fam"/>
</dbReference>
<dbReference type="PROSITE" id="PS51687">
    <property type="entry name" value="SAM_MT_RNA_M5U"/>
    <property type="match status" value="1"/>
</dbReference>
<evidence type="ECO:0000313" key="6">
    <source>
        <dbReference type="EMBL" id="SCC05121.1"/>
    </source>
</evidence>
<feature type="active site" description="Nucleophile" evidence="4">
    <location>
        <position position="413"/>
    </location>
</feature>